<dbReference type="EMBL" id="MU129230">
    <property type="protein sequence ID" value="KAF9504414.1"/>
    <property type="molecule type" value="Genomic_DNA"/>
</dbReference>
<dbReference type="AlphaFoldDB" id="A0A9P6DMM3"/>
<accession>A0A9P6DMM3</accession>
<evidence type="ECO:0000313" key="1">
    <source>
        <dbReference type="EMBL" id="KAF9504414.1"/>
    </source>
</evidence>
<organism evidence="1 2">
    <name type="scientific">Hydnum rufescens UP504</name>
    <dbReference type="NCBI Taxonomy" id="1448309"/>
    <lineage>
        <taxon>Eukaryota</taxon>
        <taxon>Fungi</taxon>
        <taxon>Dikarya</taxon>
        <taxon>Basidiomycota</taxon>
        <taxon>Agaricomycotina</taxon>
        <taxon>Agaricomycetes</taxon>
        <taxon>Cantharellales</taxon>
        <taxon>Hydnaceae</taxon>
        <taxon>Hydnum</taxon>
    </lineage>
</organism>
<evidence type="ECO:0000313" key="2">
    <source>
        <dbReference type="Proteomes" id="UP000886523"/>
    </source>
</evidence>
<proteinExistence type="predicted"/>
<name>A0A9P6DMM3_9AGAM</name>
<dbReference type="Proteomes" id="UP000886523">
    <property type="component" value="Unassembled WGS sequence"/>
</dbReference>
<keyword evidence="2" id="KW-1185">Reference proteome</keyword>
<protein>
    <submittedName>
        <fullName evidence="1">Uncharacterized protein</fullName>
    </submittedName>
</protein>
<reference evidence="1" key="1">
    <citation type="journal article" date="2020" name="Nat. Commun.">
        <title>Large-scale genome sequencing of mycorrhizal fungi provides insights into the early evolution of symbiotic traits.</title>
        <authorList>
            <person name="Miyauchi S."/>
            <person name="Kiss E."/>
            <person name="Kuo A."/>
            <person name="Drula E."/>
            <person name="Kohler A."/>
            <person name="Sanchez-Garcia M."/>
            <person name="Morin E."/>
            <person name="Andreopoulos B."/>
            <person name="Barry K.W."/>
            <person name="Bonito G."/>
            <person name="Buee M."/>
            <person name="Carver A."/>
            <person name="Chen C."/>
            <person name="Cichocki N."/>
            <person name="Clum A."/>
            <person name="Culley D."/>
            <person name="Crous P.W."/>
            <person name="Fauchery L."/>
            <person name="Girlanda M."/>
            <person name="Hayes R.D."/>
            <person name="Keri Z."/>
            <person name="LaButti K."/>
            <person name="Lipzen A."/>
            <person name="Lombard V."/>
            <person name="Magnuson J."/>
            <person name="Maillard F."/>
            <person name="Murat C."/>
            <person name="Nolan M."/>
            <person name="Ohm R.A."/>
            <person name="Pangilinan J."/>
            <person name="Pereira M.F."/>
            <person name="Perotto S."/>
            <person name="Peter M."/>
            <person name="Pfister S."/>
            <person name="Riley R."/>
            <person name="Sitrit Y."/>
            <person name="Stielow J.B."/>
            <person name="Szollosi G."/>
            <person name="Zifcakova L."/>
            <person name="Stursova M."/>
            <person name="Spatafora J.W."/>
            <person name="Tedersoo L."/>
            <person name="Vaario L.M."/>
            <person name="Yamada A."/>
            <person name="Yan M."/>
            <person name="Wang P."/>
            <person name="Xu J."/>
            <person name="Bruns T."/>
            <person name="Baldrian P."/>
            <person name="Vilgalys R."/>
            <person name="Dunand C."/>
            <person name="Henrissat B."/>
            <person name="Grigoriev I.V."/>
            <person name="Hibbett D."/>
            <person name="Nagy L.G."/>
            <person name="Martin F.M."/>
        </authorList>
    </citation>
    <scope>NUCLEOTIDE SEQUENCE</scope>
    <source>
        <strain evidence="1">UP504</strain>
    </source>
</reference>
<comment type="caution">
    <text evidence="1">The sequence shown here is derived from an EMBL/GenBank/DDBJ whole genome shotgun (WGS) entry which is preliminary data.</text>
</comment>
<gene>
    <name evidence="1" type="ORF">BS47DRAFT_1401448</name>
</gene>
<sequence length="407" mass="44420">MEKPPEAPGNGQFSCFAMGRRLCSQEPEDRVKSNPERPPGAYRMDLKSSHAHDSARLNALPLDLMRIPRIPQRGRAVELVPADGEPKRTWTEFSGDTQGNARLHLRRAPQPHCVPGSCRPDALRYVITLSNLMVVWGLSEDTDRTRVIMLNPCGNGIARCGHSCGDDLLSAHPSLLGSLQGLVLPQMRACAVVRKLASEACLPAYEPKWVYPLHRSLFRSVLAFFATTMCRNSEPVGPVSFRSILEPLHTSLSNACLTPYDLNESARFQLVDRHAILPAVLVFLISDPYPLQTPHVSPDNPELPICTSHSALAIREAAFAIGSRMRTALAVNPRGLLRMHVGIARIAGTAGAATDASYIVGRFFEESSLSGPPLPRPPVTSRSARLACPQASFLSASTALQMFLLKD</sequence>